<reference evidence="1" key="1">
    <citation type="journal article" date="2014" name="Front. Microbiol.">
        <title>High frequency of phylogenetically diverse reductive dehalogenase-homologous genes in deep subseafloor sedimentary metagenomes.</title>
        <authorList>
            <person name="Kawai M."/>
            <person name="Futagami T."/>
            <person name="Toyoda A."/>
            <person name="Takaki Y."/>
            <person name="Nishi S."/>
            <person name="Hori S."/>
            <person name="Arai W."/>
            <person name="Tsubouchi T."/>
            <person name="Morono Y."/>
            <person name="Uchiyama I."/>
            <person name="Ito T."/>
            <person name="Fujiyama A."/>
            <person name="Inagaki F."/>
            <person name="Takami H."/>
        </authorList>
    </citation>
    <scope>NUCLEOTIDE SEQUENCE</scope>
    <source>
        <strain evidence="1">Expedition CK06-06</strain>
    </source>
</reference>
<dbReference type="InterPro" id="IPR012338">
    <property type="entry name" value="Beta-lactam/transpept-like"/>
</dbReference>
<dbReference type="Gene3D" id="3.40.710.10">
    <property type="entry name" value="DD-peptidase/beta-lactamase superfamily"/>
    <property type="match status" value="1"/>
</dbReference>
<sequence>MIPISLRLGKREYVIKGYGWGLGSAVLVDVAQSEAPGSEGQYMWAGGANTYFWVDPKEEMIGLLMAQFIPVGYYPIEGEFKALAYQAIVD</sequence>
<accession>X1I5U9</accession>
<dbReference type="AlphaFoldDB" id="X1I5U9"/>
<gene>
    <name evidence="1" type="ORF">S03H2_67755</name>
</gene>
<dbReference type="EMBL" id="BARU01044427">
    <property type="protein sequence ID" value="GAH77791.1"/>
    <property type="molecule type" value="Genomic_DNA"/>
</dbReference>
<evidence type="ECO:0008006" key="2">
    <source>
        <dbReference type="Google" id="ProtNLM"/>
    </source>
</evidence>
<organism evidence="1">
    <name type="scientific">marine sediment metagenome</name>
    <dbReference type="NCBI Taxonomy" id="412755"/>
    <lineage>
        <taxon>unclassified sequences</taxon>
        <taxon>metagenomes</taxon>
        <taxon>ecological metagenomes</taxon>
    </lineage>
</organism>
<evidence type="ECO:0000313" key="1">
    <source>
        <dbReference type="EMBL" id="GAH77791.1"/>
    </source>
</evidence>
<comment type="caution">
    <text evidence="1">The sequence shown here is derived from an EMBL/GenBank/DDBJ whole genome shotgun (WGS) entry which is preliminary data.</text>
</comment>
<name>X1I5U9_9ZZZZ</name>
<protein>
    <recommendedName>
        <fullName evidence="2">Beta-lactamase-related domain-containing protein</fullName>
    </recommendedName>
</protein>
<dbReference type="SUPFAM" id="SSF56601">
    <property type="entry name" value="beta-lactamase/transpeptidase-like"/>
    <property type="match status" value="1"/>
</dbReference>
<proteinExistence type="predicted"/>